<organism evidence="1 2">
    <name type="scientific">Roridomyces roridus</name>
    <dbReference type="NCBI Taxonomy" id="1738132"/>
    <lineage>
        <taxon>Eukaryota</taxon>
        <taxon>Fungi</taxon>
        <taxon>Dikarya</taxon>
        <taxon>Basidiomycota</taxon>
        <taxon>Agaricomycotina</taxon>
        <taxon>Agaricomycetes</taxon>
        <taxon>Agaricomycetidae</taxon>
        <taxon>Agaricales</taxon>
        <taxon>Marasmiineae</taxon>
        <taxon>Mycenaceae</taxon>
        <taxon>Roridomyces</taxon>
    </lineage>
</organism>
<sequence length="519" mass="58854">MKFGVPTALPSPWPHLLESNDAPNEVEITSIRQFILEHQARLEILDNQAPATLSSSSRDALAYSIQRHRSILSAVRRVPPELWSEIFELLTPFTRYVGPAHAVDSPPWPLTFICRSWRDTALLNPFLWCTINIVRPTQLPLVYTHPLSSIETQLHRSAKVPLKVSVDWWGGEDAAEESLLDLLILHSSRWRTFQARIMGRDIGILGRLQGVRTHIPQLRKFSCISRTNLCYTTPEHALTGAPSLREIILADATSHCASPRFYVPWAQITRCQGVFDTRVQLEIMFAAPNLVQCTMSSTSALVQVPPPDMGIAVLPHLRRLCLDEDFVLNHISAPALEELRLEGPLDLALPFFQRSASSSESCPLTKLVLDQGWTDDAPCIILQVLKLLPALELLMMDRFPGTEPQGFWNAMTLSESESGTDCKGLCPNLTSIACPWLRDDASETLTIEAFFTMLRSRRRRHCGGLKSVRLLTFPCYKYIARFEEAQQRLAEELVGIHLPFLFHAQWDETMERCRFDYYE</sequence>
<gene>
    <name evidence="1" type="ORF">FB45DRAFT_1060378</name>
</gene>
<name>A0AAD7FKT4_9AGAR</name>
<evidence type="ECO:0000313" key="2">
    <source>
        <dbReference type="Proteomes" id="UP001221142"/>
    </source>
</evidence>
<evidence type="ECO:0008006" key="3">
    <source>
        <dbReference type="Google" id="ProtNLM"/>
    </source>
</evidence>
<accession>A0AAD7FKT4</accession>
<proteinExistence type="predicted"/>
<dbReference type="AlphaFoldDB" id="A0AAD7FKT4"/>
<reference evidence="1" key="1">
    <citation type="submission" date="2023-03" db="EMBL/GenBank/DDBJ databases">
        <title>Massive genome expansion in bonnet fungi (Mycena s.s.) driven by repeated elements and novel gene families across ecological guilds.</title>
        <authorList>
            <consortium name="Lawrence Berkeley National Laboratory"/>
            <person name="Harder C.B."/>
            <person name="Miyauchi S."/>
            <person name="Viragh M."/>
            <person name="Kuo A."/>
            <person name="Thoen E."/>
            <person name="Andreopoulos B."/>
            <person name="Lu D."/>
            <person name="Skrede I."/>
            <person name="Drula E."/>
            <person name="Henrissat B."/>
            <person name="Morin E."/>
            <person name="Kohler A."/>
            <person name="Barry K."/>
            <person name="LaButti K."/>
            <person name="Morin E."/>
            <person name="Salamov A."/>
            <person name="Lipzen A."/>
            <person name="Mereny Z."/>
            <person name="Hegedus B."/>
            <person name="Baldrian P."/>
            <person name="Stursova M."/>
            <person name="Weitz H."/>
            <person name="Taylor A."/>
            <person name="Grigoriev I.V."/>
            <person name="Nagy L.G."/>
            <person name="Martin F."/>
            <person name="Kauserud H."/>
        </authorList>
    </citation>
    <scope>NUCLEOTIDE SEQUENCE</scope>
    <source>
        <strain evidence="1">9284</strain>
    </source>
</reference>
<evidence type="ECO:0000313" key="1">
    <source>
        <dbReference type="EMBL" id="KAJ7625740.1"/>
    </source>
</evidence>
<protein>
    <recommendedName>
        <fullName evidence="3">F-box domain-containing protein</fullName>
    </recommendedName>
</protein>
<dbReference type="Proteomes" id="UP001221142">
    <property type="component" value="Unassembled WGS sequence"/>
</dbReference>
<keyword evidence="2" id="KW-1185">Reference proteome</keyword>
<dbReference type="EMBL" id="JARKIF010000012">
    <property type="protein sequence ID" value="KAJ7625740.1"/>
    <property type="molecule type" value="Genomic_DNA"/>
</dbReference>
<comment type="caution">
    <text evidence="1">The sequence shown here is derived from an EMBL/GenBank/DDBJ whole genome shotgun (WGS) entry which is preliminary data.</text>
</comment>